<dbReference type="NCBIfam" id="TIGR00455">
    <property type="entry name" value="apsK"/>
    <property type="match status" value="1"/>
</dbReference>
<evidence type="ECO:0000256" key="14">
    <source>
        <dbReference type="RuleBase" id="RU004347"/>
    </source>
</evidence>
<dbReference type="EMBL" id="JADJMS010000005">
    <property type="protein sequence ID" value="MBK7413929.1"/>
    <property type="molecule type" value="Genomic_DNA"/>
</dbReference>
<dbReference type="GO" id="GO:0070814">
    <property type="term" value="P:hydrogen sulfide biosynthetic process"/>
    <property type="evidence" value="ECO:0007669"/>
    <property type="project" value="UniProtKB-UniRule"/>
</dbReference>
<name>A0A935MRY6_9RHOO</name>
<keyword evidence="7 13" id="KW-0547">Nucleotide-binding</keyword>
<organism evidence="16 17">
    <name type="scientific">Candidatus Dechloromonas phosphorivorans</name>
    <dbReference type="NCBI Taxonomy" id="2899244"/>
    <lineage>
        <taxon>Bacteria</taxon>
        <taxon>Pseudomonadati</taxon>
        <taxon>Pseudomonadota</taxon>
        <taxon>Betaproteobacteria</taxon>
        <taxon>Rhodocyclales</taxon>
        <taxon>Azonexaceae</taxon>
        <taxon>Dechloromonas</taxon>
    </lineage>
</organism>
<evidence type="ECO:0000256" key="6">
    <source>
        <dbReference type="ARBA" id="ARBA00022679"/>
    </source>
</evidence>
<dbReference type="EC" id="2.7.1.25" evidence="5 13"/>
<dbReference type="Proteomes" id="UP000739411">
    <property type="component" value="Unassembled WGS sequence"/>
</dbReference>
<evidence type="ECO:0000256" key="7">
    <source>
        <dbReference type="ARBA" id="ARBA00022741"/>
    </source>
</evidence>
<dbReference type="InterPro" id="IPR027417">
    <property type="entry name" value="P-loop_NTPase"/>
</dbReference>
<keyword evidence="9 13" id="KW-0067">ATP-binding</keyword>
<dbReference type="HAMAP" id="MF_00065">
    <property type="entry name" value="Adenylyl_sulf_kinase"/>
    <property type="match status" value="1"/>
</dbReference>
<dbReference type="GO" id="GO:0005524">
    <property type="term" value="F:ATP binding"/>
    <property type="evidence" value="ECO:0007669"/>
    <property type="project" value="UniProtKB-UniRule"/>
</dbReference>
<feature type="domain" description="APS kinase" evidence="15">
    <location>
        <begin position="26"/>
        <end position="173"/>
    </location>
</feature>
<dbReference type="Gene3D" id="3.40.50.300">
    <property type="entry name" value="P-loop containing nucleotide triphosphate hydrolases"/>
    <property type="match status" value="1"/>
</dbReference>
<gene>
    <name evidence="13 16" type="primary">cysC</name>
    <name evidence="16" type="ORF">IPJ38_01235</name>
</gene>
<dbReference type="GO" id="GO:0004020">
    <property type="term" value="F:adenylylsulfate kinase activity"/>
    <property type="evidence" value="ECO:0007669"/>
    <property type="project" value="UniProtKB-UniRule"/>
</dbReference>
<comment type="pathway">
    <text evidence="3 13 14">Sulfur metabolism; hydrogen sulfide biosynthesis; sulfite from sulfate: step 2/3.</text>
</comment>
<reference evidence="16 17" key="1">
    <citation type="submission" date="2020-10" db="EMBL/GenBank/DDBJ databases">
        <title>Connecting structure to function with the recovery of over 1000 high-quality activated sludge metagenome-assembled genomes encoding full-length rRNA genes using long-read sequencing.</title>
        <authorList>
            <person name="Singleton C.M."/>
            <person name="Petriglieri F."/>
            <person name="Kristensen J.M."/>
            <person name="Kirkegaard R.H."/>
            <person name="Michaelsen T.Y."/>
            <person name="Andersen M.H."/>
            <person name="Karst S.M."/>
            <person name="Dueholm M.S."/>
            <person name="Nielsen P.H."/>
            <person name="Albertsen M."/>
        </authorList>
    </citation>
    <scope>NUCLEOTIDE SEQUENCE [LARGE SCALE GENOMIC DNA]</scope>
    <source>
        <strain evidence="16">EsbW_18-Q3-R4-48_BATAC.463</strain>
    </source>
</reference>
<dbReference type="InterPro" id="IPR002891">
    <property type="entry name" value="APS"/>
</dbReference>
<evidence type="ECO:0000256" key="3">
    <source>
        <dbReference type="ARBA" id="ARBA00004806"/>
    </source>
</evidence>
<dbReference type="AlphaFoldDB" id="A0A935MRY6"/>
<evidence type="ECO:0000259" key="15">
    <source>
        <dbReference type="Pfam" id="PF01583"/>
    </source>
</evidence>
<feature type="active site" description="Phosphoserine intermediate" evidence="13">
    <location>
        <position position="107"/>
    </location>
</feature>
<evidence type="ECO:0000256" key="8">
    <source>
        <dbReference type="ARBA" id="ARBA00022777"/>
    </source>
</evidence>
<dbReference type="SUPFAM" id="SSF52540">
    <property type="entry name" value="P-loop containing nucleoside triphosphate hydrolases"/>
    <property type="match status" value="1"/>
</dbReference>
<evidence type="ECO:0000256" key="4">
    <source>
        <dbReference type="ARBA" id="ARBA00007008"/>
    </source>
</evidence>
<comment type="caution">
    <text evidence="16">The sequence shown here is derived from an EMBL/GenBank/DDBJ whole genome shotgun (WGS) entry which is preliminary data.</text>
</comment>
<comment type="catalytic activity">
    <reaction evidence="1 13 14">
        <text>adenosine 5'-phosphosulfate + ATP = 3'-phosphoadenylyl sulfate + ADP + H(+)</text>
        <dbReference type="Rhea" id="RHEA:24152"/>
        <dbReference type="ChEBI" id="CHEBI:15378"/>
        <dbReference type="ChEBI" id="CHEBI:30616"/>
        <dbReference type="ChEBI" id="CHEBI:58243"/>
        <dbReference type="ChEBI" id="CHEBI:58339"/>
        <dbReference type="ChEBI" id="CHEBI:456216"/>
        <dbReference type="EC" id="2.7.1.25"/>
    </reaction>
</comment>
<dbReference type="NCBIfam" id="NF003013">
    <property type="entry name" value="PRK03846.1"/>
    <property type="match status" value="1"/>
</dbReference>
<proteinExistence type="inferred from homology"/>
<evidence type="ECO:0000256" key="12">
    <source>
        <dbReference type="ARBA" id="ARBA00031464"/>
    </source>
</evidence>
<dbReference type="CDD" id="cd02027">
    <property type="entry name" value="APSK"/>
    <property type="match status" value="1"/>
</dbReference>
<dbReference type="PANTHER" id="PTHR11055">
    <property type="entry name" value="BIFUNCTIONAL 3'-PHOSPHOADENOSINE 5'-PHOSPHOSULFATE SYNTHASE"/>
    <property type="match status" value="1"/>
</dbReference>
<keyword evidence="8 13" id="KW-0418">Kinase</keyword>
<evidence type="ECO:0000313" key="17">
    <source>
        <dbReference type="Proteomes" id="UP000739411"/>
    </source>
</evidence>
<evidence type="ECO:0000256" key="11">
    <source>
        <dbReference type="ARBA" id="ARBA00031393"/>
    </source>
</evidence>
<evidence type="ECO:0000256" key="5">
    <source>
        <dbReference type="ARBA" id="ARBA00012121"/>
    </source>
</evidence>
<dbReference type="GO" id="GO:0000103">
    <property type="term" value="P:sulfate assimilation"/>
    <property type="evidence" value="ECO:0007669"/>
    <property type="project" value="UniProtKB-UniRule"/>
</dbReference>
<comment type="similarity">
    <text evidence="4 13 14">Belongs to the APS kinase family.</text>
</comment>
<evidence type="ECO:0000256" key="9">
    <source>
        <dbReference type="ARBA" id="ARBA00022840"/>
    </source>
</evidence>
<keyword evidence="13" id="KW-0597">Phosphoprotein</keyword>
<feature type="binding site" evidence="13">
    <location>
        <begin position="33"/>
        <end position="40"/>
    </location>
    <ligand>
        <name>ATP</name>
        <dbReference type="ChEBI" id="CHEBI:30616"/>
    </ligand>
</feature>
<dbReference type="Pfam" id="PF01583">
    <property type="entry name" value="APS_kinase"/>
    <property type="match status" value="1"/>
</dbReference>
<comment type="function">
    <text evidence="2 13 14">Catalyzes the synthesis of activated sulfate.</text>
</comment>
<accession>A0A935MRY6</accession>
<dbReference type="InterPro" id="IPR059117">
    <property type="entry name" value="APS_kinase_dom"/>
</dbReference>
<evidence type="ECO:0000313" key="16">
    <source>
        <dbReference type="EMBL" id="MBK7413929.1"/>
    </source>
</evidence>
<evidence type="ECO:0000256" key="13">
    <source>
        <dbReference type="HAMAP-Rule" id="MF_00065"/>
    </source>
</evidence>
<sequence>MPNNTLVWHTSQVTPADRHQLFGQTPVTIWMTGLSGSGKSTLACALEARLTAARYACVVLDGDNIRHGLCSDLGFSDSDRRENIRRVAEVARLMNESGLIVITAFISPFRSDRQMAADIIGTDRFREIYLSAPIGVCEQRDPKGFYQRARRGEISQFTGISSPYEAPENPTASLDTGTVQLDECVKYVLQRIDKFLKPPPGSTG</sequence>
<keyword evidence="6 13" id="KW-0808">Transferase</keyword>
<protein>
    <recommendedName>
        <fullName evidence="5 13">Adenylyl-sulfate kinase</fullName>
        <ecNumber evidence="5 13">2.7.1.25</ecNumber>
    </recommendedName>
    <alternativeName>
        <fullName evidence="11 13">APS kinase</fullName>
    </alternativeName>
    <alternativeName>
        <fullName evidence="12 13">ATP adenosine-5'-phosphosulfate 3'-phosphotransferase</fullName>
    </alternativeName>
    <alternativeName>
        <fullName evidence="10 13">Adenosine-5'-phosphosulfate kinase</fullName>
    </alternativeName>
</protein>
<evidence type="ECO:0000256" key="2">
    <source>
        <dbReference type="ARBA" id="ARBA00002632"/>
    </source>
</evidence>
<evidence type="ECO:0000256" key="10">
    <source>
        <dbReference type="ARBA" id="ARBA00029724"/>
    </source>
</evidence>
<evidence type="ECO:0000256" key="1">
    <source>
        <dbReference type="ARBA" id="ARBA00001823"/>
    </source>
</evidence>
<dbReference type="PANTHER" id="PTHR11055:SF1">
    <property type="entry name" value="PAPS SYNTHETASE, ISOFORM D"/>
    <property type="match status" value="1"/>
</dbReference>